<dbReference type="InterPro" id="IPR015424">
    <property type="entry name" value="PyrdxlP-dep_Trfase"/>
</dbReference>
<evidence type="ECO:0000313" key="10">
    <source>
        <dbReference type="EMBL" id="MFB5267321.1"/>
    </source>
</evidence>
<organism evidence="10 11">
    <name type="scientific">Paenibacillus enshidis</name>
    <dbReference type="NCBI Taxonomy" id="1458439"/>
    <lineage>
        <taxon>Bacteria</taxon>
        <taxon>Bacillati</taxon>
        <taxon>Bacillota</taxon>
        <taxon>Bacilli</taxon>
        <taxon>Bacillales</taxon>
        <taxon>Paenibacillaceae</taxon>
        <taxon>Paenibacillus</taxon>
    </lineage>
</organism>
<dbReference type="InterPro" id="IPR015422">
    <property type="entry name" value="PyrdxlP-dep_Trfase_small"/>
</dbReference>
<dbReference type="Proteomes" id="UP001580346">
    <property type="component" value="Unassembled WGS sequence"/>
</dbReference>
<keyword evidence="5 8" id="KW-0663">Pyridoxal phosphate</keyword>
<comment type="function">
    <text evidence="8">Catalyzes the removal of elemental sulfur and selenium atoms from L-cysteine, L-cystine, L-selenocysteine, and L-selenocystine to produce L-alanine.</text>
</comment>
<dbReference type="InterPro" id="IPR010970">
    <property type="entry name" value="Cys_dSase_SufS"/>
</dbReference>
<dbReference type="Pfam" id="PF00266">
    <property type="entry name" value="Aminotran_5"/>
    <property type="match status" value="1"/>
</dbReference>
<dbReference type="InterPro" id="IPR016454">
    <property type="entry name" value="Cysteine_dSase"/>
</dbReference>
<name>A0ABV5ASX8_9BACL</name>
<dbReference type="NCBIfam" id="TIGR01979">
    <property type="entry name" value="sufS"/>
    <property type="match status" value="1"/>
</dbReference>
<dbReference type="RefSeq" id="WP_375355302.1">
    <property type="nucleotide sequence ID" value="NZ_JBHHMI010000008.1"/>
</dbReference>
<dbReference type="Gene3D" id="3.90.1150.10">
    <property type="entry name" value="Aspartate Aminotransferase, domain 1"/>
    <property type="match status" value="1"/>
</dbReference>
<keyword evidence="4 8" id="KW-0808">Transferase</keyword>
<dbReference type="SUPFAM" id="SSF53383">
    <property type="entry name" value="PLP-dependent transferases"/>
    <property type="match status" value="1"/>
</dbReference>
<dbReference type="InterPro" id="IPR000192">
    <property type="entry name" value="Aminotrans_V_dom"/>
</dbReference>
<dbReference type="PANTHER" id="PTHR43586:SF8">
    <property type="entry name" value="CYSTEINE DESULFURASE 1, CHLOROPLASTIC"/>
    <property type="match status" value="1"/>
</dbReference>
<dbReference type="CDD" id="cd06453">
    <property type="entry name" value="SufS_like"/>
    <property type="match status" value="1"/>
</dbReference>
<keyword evidence="11" id="KW-1185">Reference proteome</keyword>
<evidence type="ECO:0000256" key="7">
    <source>
        <dbReference type="RuleBase" id="RU004504"/>
    </source>
</evidence>
<dbReference type="EC" id="2.8.1.7" evidence="3 8"/>
<evidence type="ECO:0000256" key="6">
    <source>
        <dbReference type="ARBA" id="ARBA00050776"/>
    </source>
</evidence>
<comment type="similarity">
    <text evidence="2 8">Belongs to the class-V pyridoxal-phosphate-dependent aminotransferase family. Csd subfamily.</text>
</comment>
<evidence type="ECO:0000256" key="4">
    <source>
        <dbReference type="ARBA" id="ARBA00022679"/>
    </source>
</evidence>
<dbReference type="Gene3D" id="3.40.640.10">
    <property type="entry name" value="Type I PLP-dependent aspartate aminotransferase-like (Major domain)"/>
    <property type="match status" value="1"/>
</dbReference>
<evidence type="ECO:0000256" key="1">
    <source>
        <dbReference type="ARBA" id="ARBA00001933"/>
    </source>
</evidence>
<evidence type="ECO:0000256" key="2">
    <source>
        <dbReference type="ARBA" id="ARBA00010447"/>
    </source>
</evidence>
<dbReference type="PIRSF" id="PIRSF005572">
    <property type="entry name" value="NifS"/>
    <property type="match status" value="1"/>
</dbReference>
<proteinExistence type="inferred from homology"/>
<dbReference type="PROSITE" id="PS00595">
    <property type="entry name" value="AA_TRANSFER_CLASS_5"/>
    <property type="match status" value="1"/>
</dbReference>
<sequence length="407" mass="44582">MNAAELREQFPILKQEINGHPLIYHDNAATSQKPVSVIEAIKRYYEFDNANVHRGVHTLGSRATDAYEGAREKVARFINAKRSQEIIFTRGTTTALNIVASSYGRANCKEGDEIVITAAEHHSNLIPWQQVAKATGATLKYLPLQEDGSIRLADVEQTVTERTKIVSIAYVSNVLGVIHPIKEIAEIAHRNGAVMVVDGAQSTPHMKVDVQDLDCDFYAFSGHKMCGPTGIGALYGKKELLDAMEPVEFGGEMIDDVGLYDSTWKELPWKFEGGTPIIAGAVGLGAAIDFLQGIGMDEIAAHESRLAAYAIDRLSEVEGLTIYGPKERHVGVITFNLGDVHPHDVATVLDSKGIAIRAGHHCCQPLMRWLKVSSTARASFYLYNTEEEIDSLVSALIQTKEYFGDAT</sequence>
<dbReference type="PANTHER" id="PTHR43586">
    <property type="entry name" value="CYSTEINE DESULFURASE"/>
    <property type="match status" value="1"/>
</dbReference>
<dbReference type="GO" id="GO:0031071">
    <property type="term" value="F:cysteine desulfurase activity"/>
    <property type="evidence" value="ECO:0007669"/>
    <property type="project" value="UniProtKB-EC"/>
</dbReference>
<evidence type="ECO:0000256" key="5">
    <source>
        <dbReference type="ARBA" id="ARBA00022898"/>
    </source>
</evidence>
<comment type="catalytic activity">
    <reaction evidence="6 8">
        <text>(sulfur carrier)-H + L-cysteine = (sulfur carrier)-SH + L-alanine</text>
        <dbReference type="Rhea" id="RHEA:43892"/>
        <dbReference type="Rhea" id="RHEA-COMP:14737"/>
        <dbReference type="Rhea" id="RHEA-COMP:14739"/>
        <dbReference type="ChEBI" id="CHEBI:29917"/>
        <dbReference type="ChEBI" id="CHEBI:35235"/>
        <dbReference type="ChEBI" id="CHEBI:57972"/>
        <dbReference type="ChEBI" id="CHEBI:64428"/>
        <dbReference type="EC" id="2.8.1.7"/>
    </reaction>
</comment>
<reference evidence="10 11" key="1">
    <citation type="submission" date="2024-09" db="EMBL/GenBank/DDBJ databases">
        <title>Paenibacillus zeirhizospherea sp. nov., isolated from surface of the maize (Zea mays) roots in a horticulture field, Hungary.</title>
        <authorList>
            <person name="Marton D."/>
            <person name="Farkas M."/>
            <person name="Bedics A."/>
            <person name="Toth E."/>
            <person name="Tancsics A."/>
            <person name="Boka K."/>
            <person name="Maroti G."/>
            <person name="Kriszt B."/>
            <person name="Cserhati M."/>
        </authorList>
    </citation>
    <scope>NUCLEOTIDE SEQUENCE [LARGE SCALE GENOMIC DNA]</scope>
    <source>
        <strain evidence="10 11">KCTC 33519</strain>
    </source>
</reference>
<dbReference type="EMBL" id="JBHHMI010000008">
    <property type="protein sequence ID" value="MFB5267321.1"/>
    <property type="molecule type" value="Genomic_DNA"/>
</dbReference>
<evidence type="ECO:0000256" key="3">
    <source>
        <dbReference type="ARBA" id="ARBA00012239"/>
    </source>
</evidence>
<evidence type="ECO:0000256" key="8">
    <source>
        <dbReference type="RuleBase" id="RU004506"/>
    </source>
</evidence>
<gene>
    <name evidence="10" type="ORF">ACE41H_11075</name>
</gene>
<evidence type="ECO:0000313" key="11">
    <source>
        <dbReference type="Proteomes" id="UP001580346"/>
    </source>
</evidence>
<comment type="cofactor">
    <cofactor evidence="1 7">
        <name>pyridoxal 5'-phosphate</name>
        <dbReference type="ChEBI" id="CHEBI:597326"/>
    </cofactor>
</comment>
<dbReference type="InterPro" id="IPR020578">
    <property type="entry name" value="Aminotrans_V_PyrdxlP_BS"/>
</dbReference>
<dbReference type="InterPro" id="IPR015421">
    <property type="entry name" value="PyrdxlP-dep_Trfase_major"/>
</dbReference>
<evidence type="ECO:0000259" key="9">
    <source>
        <dbReference type="Pfam" id="PF00266"/>
    </source>
</evidence>
<comment type="caution">
    <text evidence="10">The sequence shown here is derived from an EMBL/GenBank/DDBJ whole genome shotgun (WGS) entry which is preliminary data.</text>
</comment>
<protein>
    <recommendedName>
        <fullName evidence="3 8">Cysteine desulfurase</fullName>
        <ecNumber evidence="3 8">2.8.1.7</ecNumber>
    </recommendedName>
</protein>
<accession>A0ABV5ASX8</accession>
<feature type="domain" description="Aminotransferase class V" evidence="9">
    <location>
        <begin position="23"/>
        <end position="392"/>
    </location>
</feature>